<dbReference type="KEGG" id="mtun:MTUNDRAET4_1671"/>
<reference evidence="1 2" key="1">
    <citation type="submission" date="2019-03" db="EMBL/GenBank/DDBJ databases">
        <authorList>
            <person name="Kox A.R. M."/>
        </authorList>
    </citation>
    <scope>NUCLEOTIDE SEQUENCE [LARGE SCALE GENOMIC DNA]</scope>
    <source>
        <strain evidence="1">MTUNDRAET4 annotated genome</strain>
    </source>
</reference>
<accession>A0A4U8YX91</accession>
<gene>
    <name evidence="1" type="ORF">MTUNDRAET4_1671</name>
</gene>
<organism evidence="1 2">
    <name type="scientific">Methylocella tundrae</name>
    <dbReference type="NCBI Taxonomy" id="227605"/>
    <lineage>
        <taxon>Bacteria</taxon>
        <taxon>Pseudomonadati</taxon>
        <taxon>Pseudomonadota</taxon>
        <taxon>Alphaproteobacteria</taxon>
        <taxon>Hyphomicrobiales</taxon>
        <taxon>Beijerinckiaceae</taxon>
        <taxon>Methylocella</taxon>
    </lineage>
</organism>
<sequence>MSGEELDVGRHRTNHWTAWRAGFGRFSNVKAAFAVTNTIIASARCETPDPKPAFFMNII</sequence>
<dbReference type="Proteomes" id="UP000294360">
    <property type="component" value="Chromosome"/>
</dbReference>
<name>A0A4U8YX91_METTU</name>
<evidence type="ECO:0000313" key="1">
    <source>
        <dbReference type="EMBL" id="VFU08564.1"/>
    </source>
</evidence>
<dbReference type="EMBL" id="LR536450">
    <property type="protein sequence ID" value="VFU08564.1"/>
    <property type="molecule type" value="Genomic_DNA"/>
</dbReference>
<dbReference type="AlphaFoldDB" id="A0A4U8YX91"/>
<proteinExistence type="predicted"/>
<evidence type="ECO:0000313" key="2">
    <source>
        <dbReference type="Proteomes" id="UP000294360"/>
    </source>
</evidence>
<protein>
    <submittedName>
        <fullName evidence="1">Uncharacterized protein</fullName>
    </submittedName>
</protein>